<comment type="caution">
    <text evidence="1">The sequence shown here is derived from an EMBL/GenBank/DDBJ whole genome shotgun (WGS) entry which is preliminary data.</text>
</comment>
<dbReference type="EMBL" id="CAKAEH010001126">
    <property type="protein sequence ID" value="CAG9532949.1"/>
    <property type="molecule type" value="Genomic_DNA"/>
</dbReference>
<name>A0A8J2Q9G0_9BILA</name>
<reference evidence="1" key="1">
    <citation type="submission" date="2021-09" db="EMBL/GenBank/DDBJ databases">
        <authorList>
            <consortium name="Pathogen Informatics"/>
        </authorList>
    </citation>
    <scope>NUCLEOTIDE SEQUENCE</scope>
</reference>
<dbReference type="Proteomes" id="UP000746747">
    <property type="component" value="Unassembled WGS sequence"/>
</dbReference>
<accession>A0A8J2Q9G0</accession>
<evidence type="ECO:0000313" key="1">
    <source>
        <dbReference type="EMBL" id="CAG9532949.1"/>
    </source>
</evidence>
<evidence type="ECO:0000313" key="2">
    <source>
        <dbReference type="Proteomes" id="UP000746747"/>
    </source>
</evidence>
<gene>
    <name evidence="1" type="ORF">CJOHNSTONI_LOCUS3220</name>
</gene>
<organism evidence="1 2">
    <name type="scientific">Cercopithifilaria johnstoni</name>
    <dbReference type="NCBI Taxonomy" id="2874296"/>
    <lineage>
        <taxon>Eukaryota</taxon>
        <taxon>Metazoa</taxon>
        <taxon>Ecdysozoa</taxon>
        <taxon>Nematoda</taxon>
        <taxon>Chromadorea</taxon>
        <taxon>Rhabditida</taxon>
        <taxon>Spirurina</taxon>
        <taxon>Spiruromorpha</taxon>
        <taxon>Filarioidea</taxon>
        <taxon>Onchocercidae</taxon>
        <taxon>Cercopithifilaria</taxon>
    </lineage>
</organism>
<dbReference type="OrthoDB" id="5784738at2759"/>
<keyword evidence="2" id="KW-1185">Reference proteome</keyword>
<proteinExistence type="predicted"/>
<sequence length="743" mass="87315">MMEWFAIGWEGTREYIKIRFFSIVDGRVYIVDFRKYPVVARMGSDDECCSRRAKVLLPATGVLTKQGILFYHLRRYALKSIHLQRIKQCGIELKTGQFSSEENKRLKRNWKRYAAANDVDYSRAYEFAGGCSKEMSRDERINLLIFQNKTNFVPAMCEGFSDRTGRQVISRMLIVYHPGEKNRPEWNDELEKQFEKLYAEGCTSRAISIHLERPKAEVDYRINILRRRTEKPYDFDDCDIELADSTRQVLYGFVIKWLRPQNCPLELEEMLPEKEKWNVADFALLQDQEKAMSYLPWLSLTWKMLRSVPVIKNFWSKEVERLRAACERFDGDTEKAADFCMPKLPLISIGEYRRALNLFLEQKPMFLYHLDVQQLQKRIKEENLIGYCTDGLMEAEFLKRMFCIHVSNFRKSIGAVNLRNITCIDWITVLIEYLKHLDQSNRKWHYSMKHIRELVSKKLEKCKNVLSDSSCATVNGDKNDSLSYSTTSNRASKDEQEDYIPYINGLEVNNINSQKSARDGEPTSVNVCVEYFTEKLKNLIESRILLFDERRQHKFTKKLRKIMKKDEKLELLQGLVEKMIFNLENEQEMKLTKKYQKIMRRFQKMQQRQDCESDIHCELAETSGKNHGEGDETENCTDYSRIVEDTKQLDSDIDFGVFGSLELQLKKQAVQVVKEDQKKRKINGEEGIRAVRRKSISSELNKLAKPVIKTKDQKVDIYPPLKRKNRAVKHEGKGNYDAMAIWC</sequence>
<dbReference type="AlphaFoldDB" id="A0A8J2Q9G0"/>
<protein>
    <submittedName>
        <fullName evidence="1">Uncharacterized protein</fullName>
    </submittedName>
</protein>